<evidence type="ECO:0008006" key="3">
    <source>
        <dbReference type="Google" id="ProtNLM"/>
    </source>
</evidence>
<accession>A0A117KW47</accession>
<comment type="caution">
    <text evidence="1">The sequence shown here is derived from an EMBL/GenBank/DDBJ whole genome shotgun (WGS) entry which is preliminary data.</text>
</comment>
<dbReference type="InterPro" id="IPR021525">
    <property type="entry name" value="DUF3189"/>
</dbReference>
<protein>
    <recommendedName>
        <fullName evidence="3">DUF3189 family protein</fullName>
    </recommendedName>
</protein>
<reference evidence="1 2" key="1">
    <citation type="journal article" date="2018" name="Nat. Biotechnol.">
        <title>A standardized bacterial taxonomy based on genome phylogeny substantially revises the tree of life.</title>
        <authorList>
            <person name="Parks D.H."/>
            <person name="Chuvochina M."/>
            <person name="Waite D.W."/>
            <person name="Rinke C."/>
            <person name="Skarshewski A."/>
            <person name="Chaumeil P.A."/>
            <person name="Hugenholtz P."/>
        </authorList>
    </citation>
    <scope>NUCLEOTIDE SEQUENCE [LARGE SCALE GENOMIC DNA]</scope>
    <source>
        <strain evidence="1">UBA12544</strain>
    </source>
</reference>
<name>A0A117KW47_9THEO</name>
<dbReference type="AlphaFoldDB" id="A0A117KW47"/>
<dbReference type="Pfam" id="PF11385">
    <property type="entry name" value="DUF3189"/>
    <property type="match status" value="1"/>
</dbReference>
<dbReference type="RefSeq" id="WP_278428994.1">
    <property type="nucleotide sequence ID" value="NZ_DOLB01000087.1"/>
</dbReference>
<gene>
    <name evidence="1" type="ORF">DEA61_05175</name>
</gene>
<dbReference type="Proteomes" id="UP000264445">
    <property type="component" value="Unassembled WGS sequence"/>
</dbReference>
<evidence type="ECO:0000313" key="1">
    <source>
        <dbReference type="EMBL" id="HBT49208.1"/>
    </source>
</evidence>
<dbReference type="EMBL" id="DOLB01000087">
    <property type="protein sequence ID" value="HBT49208.1"/>
    <property type="molecule type" value="Genomic_DNA"/>
</dbReference>
<organism evidence="1 2">
    <name type="scientific">Caldanaerobacter subterraneus</name>
    <dbReference type="NCBI Taxonomy" id="911092"/>
    <lineage>
        <taxon>Bacteria</taxon>
        <taxon>Bacillati</taxon>
        <taxon>Bacillota</taxon>
        <taxon>Clostridia</taxon>
        <taxon>Thermoanaerobacterales</taxon>
        <taxon>Thermoanaerobacteraceae</taxon>
        <taxon>Caldanaerobacter</taxon>
    </lineage>
</organism>
<proteinExistence type="predicted"/>
<sequence>MKVIYYSFYGCYSSPICAYLHLNEKFDIGEEEFFKIPFLFQVDYGNIKYMGKDGCGNEIFVMGVKNFGENIKRTLKDLMKVFDIDDDVIFIDTSQYDFKFFGFLLGLRENKIFRNTVEKFFYGYYLQKRKHMKKFVEKYRRIL</sequence>
<evidence type="ECO:0000313" key="2">
    <source>
        <dbReference type="Proteomes" id="UP000264445"/>
    </source>
</evidence>